<accession>A0ABD2YDR7</accession>
<dbReference type="EMBL" id="JBJUIK010000014">
    <property type="protein sequence ID" value="KAL3505475.1"/>
    <property type="molecule type" value="Genomic_DNA"/>
</dbReference>
<feature type="domain" description="DUF7796" evidence="1">
    <location>
        <begin position="114"/>
        <end position="456"/>
    </location>
</feature>
<name>A0ABD2YDR7_9GENT</name>
<dbReference type="PANTHER" id="PTHR35112">
    <property type="entry name" value="OS08G0360500 PROTEIN"/>
    <property type="match status" value="1"/>
</dbReference>
<keyword evidence="3" id="KW-1185">Reference proteome</keyword>
<gene>
    <name evidence="2" type="ORF">ACH5RR_035316</name>
</gene>
<organism evidence="2 3">
    <name type="scientific">Cinchona calisaya</name>
    <dbReference type="NCBI Taxonomy" id="153742"/>
    <lineage>
        <taxon>Eukaryota</taxon>
        <taxon>Viridiplantae</taxon>
        <taxon>Streptophyta</taxon>
        <taxon>Embryophyta</taxon>
        <taxon>Tracheophyta</taxon>
        <taxon>Spermatophyta</taxon>
        <taxon>Magnoliopsida</taxon>
        <taxon>eudicotyledons</taxon>
        <taxon>Gunneridae</taxon>
        <taxon>Pentapetalae</taxon>
        <taxon>asterids</taxon>
        <taxon>lamiids</taxon>
        <taxon>Gentianales</taxon>
        <taxon>Rubiaceae</taxon>
        <taxon>Cinchonoideae</taxon>
        <taxon>Cinchoneae</taxon>
        <taxon>Cinchona</taxon>
    </lineage>
</organism>
<dbReference type="Pfam" id="PF25072">
    <property type="entry name" value="DUF7796"/>
    <property type="match status" value="1"/>
</dbReference>
<evidence type="ECO:0000259" key="1">
    <source>
        <dbReference type="Pfam" id="PF25072"/>
    </source>
</evidence>
<evidence type="ECO:0000313" key="2">
    <source>
        <dbReference type="EMBL" id="KAL3505475.1"/>
    </source>
</evidence>
<dbReference type="PANTHER" id="PTHR35112:SF1">
    <property type="entry name" value="RING_FYVE_PHD ZINC FINGER SUPERFAMILY PROTEIN"/>
    <property type="match status" value="1"/>
</dbReference>
<dbReference type="Proteomes" id="UP001630127">
    <property type="component" value="Unassembled WGS sequence"/>
</dbReference>
<proteinExistence type="predicted"/>
<dbReference type="AlphaFoldDB" id="A0ABD2YDR7"/>
<dbReference type="InterPro" id="IPR056698">
    <property type="entry name" value="DUF7796"/>
</dbReference>
<comment type="caution">
    <text evidence="2">The sequence shown here is derived from an EMBL/GenBank/DDBJ whole genome shotgun (WGS) entry which is preliminary data.</text>
</comment>
<protein>
    <recommendedName>
        <fullName evidence="1">DUF7796 domain-containing protein</fullName>
    </recommendedName>
</protein>
<evidence type="ECO:0000313" key="3">
    <source>
        <dbReference type="Proteomes" id="UP001630127"/>
    </source>
</evidence>
<reference evidence="2 3" key="1">
    <citation type="submission" date="2024-11" db="EMBL/GenBank/DDBJ databases">
        <title>A near-complete genome assembly of Cinchona calisaya.</title>
        <authorList>
            <person name="Lian D.C."/>
            <person name="Zhao X.W."/>
            <person name="Wei L."/>
        </authorList>
    </citation>
    <scope>NUCLEOTIDE SEQUENCE [LARGE SCALE GENOMIC DNA]</scope>
    <source>
        <tissue evidence="2">Nenye</tissue>
    </source>
</reference>
<sequence>MMMKNPTKILMQFTRKVSDLDWRLLFLLLSSLSILVYISLSSFTFSPTATTTTTTSVGALFNSFSSFKTIFHSSSRDEYDDAPNLHEIMAPPLPELGNETAEERWLKRRKEELERSRIAVCLVGGARRFELTGPSIIQQILRVYKNSDLFLHIPLDSNSYKLSLLKAAPRIAAVKIFQPKPIPETESQSRVLTSRDSPNGIQGLLQYFNLVEGCLTMISDYQTENNFTYDWIVRTRVDGYWSGPLGPENFIPGKYLVPPGSSYNGLNDRLGIGDFNTSVVALSRLSLIPQLDKAELQQLNSESAFKAQLSVQRVPYGTIRVPFCIVTDRKYEFPPARFGVPVGAISSRGPMSGAKCRPCTAACNGICVGPIMERLNKEWSWTEWSNNNLELCDAHGDWEEGWEKIFDRVAGKKLAAERKRVTALKLQQCVNDFGEMRVRTAQWEAPPAAHICRLGSGLG</sequence>